<dbReference type="EMBL" id="JAFFQI010000173">
    <property type="protein sequence ID" value="MCD0265342.1"/>
    <property type="molecule type" value="Genomic_DNA"/>
</dbReference>
<dbReference type="InterPro" id="IPR048067">
    <property type="entry name" value="BREX_3_BrxF"/>
</dbReference>
<organism evidence="1 2">
    <name type="scientific">Xanthomonas melonis</name>
    <dbReference type="NCBI Taxonomy" id="56456"/>
    <lineage>
        <taxon>Bacteria</taxon>
        <taxon>Pseudomonadati</taxon>
        <taxon>Pseudomonadota</taxon>
        <taxon>Gammaproteobacteria</taxon>
        <taxon>Lysobacterales</taxon>
        <taxon>Lysobacteraceae</taxon>
        <taxon>Xanthomonas</taxon>
    </lineage>
</organism>
<accession>A0ABS8NQJ8</accession>
<reference evidence="1" key="1">
    <citation type="submission" date="2021-02" db="EMBL/GenBank/DDBJ databases">
        <title>Copper resistance gene diversity in local Xanthomonas species at agrochemical polluted sites in Trinidad, Trinidad and Tobago.</title>
        <authorList>
            <person name="Ramnarine S.D.B.J."/>
            <person name="Ramsubhag A."/>
            <person name="Jayaraman J."/>
        </authorList>
    </citation>
    <scope>NUCLEOTIDE SEQUENCE</scope>
    <source>
        <strain evidence="1">CaNP6A</strain>
    </source>
</reference>
<protein>
    <submittedName>
        <fullName evidence="1">BREX-3 system P-loop-containing protein BrxF</fullName>
    </submittedName>
</protein>
<gene>
    <name evidence="1" type="primary">brxF</name>
    <name evidence="1" type="ORF">JWH11_02585</name>
</gene>
<evidence type="ECO:0000313" key="2">
    <source>
        <dbReference type="Proteomes" id="UP001430396"/>
    </source>
</evidence>
<sequence>MNGAFASSAGIANFPTLDKLERLVGEIGDLQSKLILLVGNGGKTRLLRALAQRLSIVPFNVGAKLGHRLAATPVSERSFSTNELLREITDSARGDAPLLLDNLEVLFEPSLKINPLDLIKRLAHSRRVVAVWPGQMRDDRLVYASMGHPEHRDYSRDGVVVFETAQGQ</sequence>
<comment type="caution">
    <text evidence="1">The sequence shown here is derived from an EMBL/GenBank/DDBJ whole genome shotgun (WGS) entry which is preliminary data.</text>
</comment>
<name>A0ABS8NQJ8_9XANT</name>
<evidence type="ECO:0000313" key="1">
    <source>
        <dbReference type="EMBL" id="MCD0265342.1"/>
    </source>
</evidence>
<dbReference type="RefSeq" id="WP_230434267.1">
    <property type="nucleotide sequence ID" value="NZ_JAFFQH010000161.1"/>
</dbReference>
<dbReference type="Proteomes" id="UP001430396">
    <property type="component" value="Unassembled WGS sequence"/>
</dbReference>
<dbReference type="NCBIfam" id="NF033453">
    <property type="entry name" value="BREX_3_BrxF"/>
    <property type="match status" value="1"/>
</dbReference>
<proteinExistence type="predicted"/>
<keyword evidence="2" id="KW-1185">Reference proteome</keyword>